<dbReference type="InterPro" id="IPR001007">
    <property type="entry name" value="VWF_dom"/>
</dbReference>
<evidence type="ECO:0000313" key="9">
    <source>
        <dbReference type="Proteomes" id="UP001321473"/>
    </source>
</evidence>
<evidence type="ECO:0000259" key="6">
    <source>
        <dbReference type="PROSITE" id="PS50184"/>
    </source>
</evidence>
<dbReference type="Pfam" id="PF01826">
    <property type="entry name" value="TIL"/>
    <property type="match status" value="2"/>
</dbReference>
<gene>
    <name evidence="8" type="ORF">V5799_025800</name>
</gene>
<dbReference type="InterPro" id="IPR052749">
    <property type="entry name" value="Alpha-tectorin"/>
</dbReference>
<dbReference type="CDD" id="cd19941">
    <property type="entry name" value="TIL"/>
    <property type="match status" value="2"/>
</dbReference>
<comment type="subcellular location">
    <subcellularLocation>
        <location evidence="1">Cell membrane</location>
    </subcellularLocation>
</comment>
<evidence type="ECO:0008006" key="10">
    <source>
        <dbReference type="Google" id="ProtNLM"/>
    </source>
</evidence>
<dbReference type="PROSITE" id="PS01225">
    <property type="entry name" value="CTCK_2"/>
    <property type="match status" value="1"/>
</dbReference>
<comment type="caution">
    <text evidence="8">The sequence shown here is derived from an EMBL/GenBank/DDBJ whole genome shotgun (WGS) entry which is preliminary data.</text>
</comment>
<dbReference type="PANTHER" id="PTHR46160">
    <property type="entry name" value="ALPHA-TECTORIN-RELATED"/>
    <property type="match status" value="1"/>
</dbReference>
<dbReference type="SMART" id="SM00214">
    <property type="entry name" value="VWC"/>
    <property type="match status" value="2"/>
</dbReference>
<dbReference type="Pfam" id="PF00094">
    <property type="entry name" value="VWD"/>
    <property type="match status" value="2"/>
</dbReference>
<reference evidence="8 9" key="1">
    <citation type="journal article" date="2023" name="Arcadia Sci">
        <title>De novo assembly of a long-read Amblyomma americanum tick genome.</title>
        <authorList>
            <person name="Chou S."/>
            <person name="Poskanzer K.E."/>
            <person name="Rollins M."/>
            <person name="Thuy-Boun P.S."/>
        </authorList>
    </citation>
    <scope>NUCLEOTIDE SEQUENCE [LARGE SCALE GENOMIC DNA]</scope>
    <source>
        <strain evidence="8">F_SG_1</strain>
        <tissue evidence="8">Salivary glands</tissue>
    </source>
</reference>
<evidence type="ECO:0000313" key="8">
    <source>
        <dbReference type="EMBL" id="KAK8770958.1"/>
    </source>
</evidence>
<evidence type="ECO:0000259" key="7">
    <source>
        <dbReference type="PROSITE" id="PS51233"/>
    </source>
</evidence>
<dbReference type="SUPFAM" id="SSF57567">
    <property type="entry name" value="Serine protease inhibitors"/>
    <property type="match status" value="2"/>
</dbReference>
<dbReference type="EMBL" id="JARKHS020020330">
    <property type="protein sequence ID" value="KAK8770958.1"/>
    <property type="molecule type" value="Genomic_DNA"/>
</dbReference>
<dbReference type="PROSITE" id="PS51233">
    <property type="entry name" value="VWFD"/>
    <property type="match status" value="2"/>
</dbReference>
<dbReference type="SMART" id="SM00041">
    <property type="entry name" value="CT"/>
    <property type="match status" value="1"/>
</dbReference>
<keyword evidence="2" id="KW-1003">Cell membrane</keyword>
<sequence length="1152" mass="127431">MKLVIFSSYSTHAIAALLVPAHRRCSRHGDIGVCETWVSVKCNSTFVKLGPTLSDVSVNGVPVAVRNLGAVSRRLGDVHLSRNGQRLVFTSMRHNFEVAFDERRTIKISVSDCLSSKTSGLCGLYDWDAKNEFRTPEDRLVSDARVFANSWASSGGASSDCALSTCPKQTRERAERWCQRIATPPLSHCLENKALLESSINSCADVVCDCLASAGGDDKKCMCSAIEGFVSKCKTSMRSQIASEWRLSLGCAPECPAGMQWRECGPSSECERTCDNVHRSKAPDECPEECISGCFCPLGMVRRGDACVPPRMCHDCVCRGHGDPNYISFDGRSFEFQGNCSYVLAQHISGEKALDFQVVGVNVECPEEPRTTCTQGVIISYGDSHVRISKGQRVQFDGKELQHRDFPWNRQGFNISWVPGRTTVVYVPAINLVVRFFELNYGFSIEVPSFTYSGKMTGLCGDCDLDASNDLQHRSGRQSTDVRDFAYSWLVDGTPEICQVLRSSSQRQVPPELCRFQENACELYVEPGPYQHACLSDASYSRNLSASVCRSKLQYAEHCCATSGVSVHRWLQDSGCDFSCPKNMELRCDTGCPKTCANYKDPESACPVMPTYSCFCKRGYVLKDGECVETKHCEACDDQGHLVGDTWKVSPCETCGCGENLKIRCTSIICPPPPVCRDDEKLHQLPKQNDTCCEAYLCDANLVSSCKSPEPVYCPPGSITRIKTNSEGCPTHVCECDPKMCPPLEWPANLDPGLEAFVDQKGCCSRVSVRCNVNKCPEIPTCPAETELEQALGECCTLYKCAPKNKCAYIHRYKVVNDMQVKLQPGQLYQKMYPVGSSWTDGLCTNCTCSKNFNQYQYSCRVEVCPGQQKDSEDYEYAVEPQSSAACCPAQRRTACKGNGQTYYVGSEWRQPEDGKCRSYRCEESPTTGEALKVVLTQICNKTCHPSERFVEPTPGSGDCCGHCVREFCEENGKLYPVGEEWVSTLRPCFKVQCVRNNVGVVETMYTLQPCPELPTNCPKNNIVRDKTGCCQMCKSIPGPCAPHTLESSRTLQYFTLYDNVRGMCSNTEPILDLAECRGNCTSRTIFDAETNNFTSKCNCCTIKKSRPAKVSLSCENGQRIQKDYQNPIECSCSLCGGDKASSPDLAVPIPL</sequence>
<proteinExistence type="predicted"/>
<evidence type="ECO:0000256" key="2">
    <source>
        <dbReference type="ARBA" id="ARBA00022475"/>
    </source>
</evidence>
<keyword evidence="3 4" id="KW-1015">Disulfide bond</keyword>
<feature type="domain" description="VWFD" evidence="7">
    <location>
        <begin position="316"/>
        <end position="499"/>
    </location>
</feature>
<feature type="disulfide bond" evidence="4">
    <location>
        <begin position="1081"/>
        <end position="1133"/>
    </location>
</feature>
<dbReference type="Proteomes" id="UP001321473">
    <property type="component" value="Unassembled WGS sequence"/>
</dbReference>
<dbReference type="SMART" id="SM00216">
    <property type="entry name" value="VWD"/>
    <property type="match status" value="1"/>
</dbReference>
<feature type="disulfide bond" evidence="4">
    <location>
        <begin position="1077"/>
        <end position="1131"/>
    </location>
</feature>
<dbReference type="PANTHER" id="PTHR46160:SF10">
    <property type="entry name" value="MUCIN-5AC-LIKE ISOFORM X2"/>
    <property type="match status" value="1"/>
</dbReference>
<name>A0AAQ4E8H6_AMBAM</name>
<accession>A0AAQ4E8H6</accession>
<dbReference type="InterPro" id="IPR001846">
    <property type="entry name" value="VWF_type-D"/>
</dbReference>
<evidence type="ECO:0000256" key="4">
    <source>
        <dbReference type="PROSITE-ProRule" id="PRU00039"/>
    </source>
</evidence>
<feature type="domain" description="VWFD" evidence="7">
    <location>
        <begin position="1"/>
        <end position="162"/>
    </location>
</feature>
<dbReference type="InterPro" id="IPR036084">
    <property type="entry name" value="Ser_inhib-like_sf"/>
</dbReference>
<evidence type="ECO:0000259" key="5">
    <source>
        <dbReference type="PROSITE" id="PS01225"/>
    </source>
</evidence>
<feature type="domain" description="VWFC" evidence="6">
    <location>
        <begin position="631"/>
        <end position="699"/>
    </location>
</feature>
<dbReference type="PROSITE" id="PS01185">
    <property type="entry name" value="CTCK_1"/>
    <property type="match status" value="1"/>
</dbReference>
<dbReference type="PROSITE" id="PS50184">
    <property type="entry name" value="VWFC_2"/>
    <property type="match status" value="1"/>
</dbReference>
<dbReference type="Gene3D" id="2.10.25.10">
    <property type="entry name" value="Laminin"/>
    <property type="match status" value="2"/>
</dbReference>
<evidence type="ECO:0000256" key="3">
    <source>
        <dbReference type="ARBA" id="ARBA00023157"/>
    </source>
</evidence>
<organism evidence="8 9">
    <name type="scientific">Amblyomma americanum</name>
    <name type="common">Lone star tick</name>
    <dbReference type="NCBI Taxonomy" id="6943"/>
    <lineage>
        <taxon>Eukaryota</taxon>
        <taxon>Metazoa</taxon>
        <taxon>Ecdysozoa</taxon>
        <taxon>Arthropoda</taxon>
        <taxon>Chelicerata</taxon>
        <taxon>Arachnida</taxon>
        <taxon>Acari</taxon>
        <taxon>Parasitiformes</taxon>
        <taxon>Ixodida</taxon>
        <taxon>Ixodoidea</taxon>
        <taxon>Ixodidae</taxon>
        <taxon>Amblyomminae</taxon>
        <taxon>Amblyomma</taxon>
    </lineage>
</organism>
<dbReference type="InterPro" id="IPR002919">
    <property type="entry name" value="TIL_dom"/>
</dbReference>
<dbReference type="AlphaFoldDB" id="A0AAQ4E8H6"/>
<feature type="domain" description="CTCK" evidence="5">
    <location>
        <begin position="1041"/>
        <end position="1137"/>
    </location>
</feature>
<comment type="caution">
    <text evidence="4">Lacks conserved residue(s) required for the propagation of feature annotation.</text>
</comment>
<dbReference type="InterPro" id="IPR006207">
    <property type="entry name" value="Cys_knot_C"/>
</dbReference>
<protein>
    <recommendedName>
        <fullName evidence="10">Hemolectin</fullName>
    </recommendedName>
</protein>
<keyword evidence="9" id="KW-1185">Reference proteome</keyword>
<dbReference type="GO" id="GO:0005886">
    <property type="term" value="C:plasma membrane"/>
    <property type="evidence" value="ECO:0007669"/>
    <property type="project" value="UniProtKB-SubCell"/>
</dbReference>
<evidence type="ECO:0000256" key="1">
    <source>
        <dbReference type="ARBA" id="ARBA00004236"/>
    </source>
</evidence>
<keyword evidence="2" id="KW-0472">Membrane</keyword>